<proteinExistence type="predicted"/>
<evidence type="ECO:0000313" key="1">
    <source>
        <dbReference type="EMBL" id="KAJ7656213.1"/>
    </source>
</evidence>
<name>A0AAD7CPC0_MYCRO</name>
<dbReference type="EMBL" id="JARKIE010000302">
    <property type="protein sequence ID" value="KAJ7656213.1"/>
    <property type="molecule type" value="Genomic_DNA"/>
</dbReference>
<comment type="caution">
    <text evidence="1">The sequence shown here is derived from an EMBL/GenBank/DDBJ whole genome shotgun (WGS) entry which is preliminary data.</text>
</comment>
<protein>
    <submittedName>
        <fullName evidence="1">Uncharacterized protein</fullName>
    </submittedName>
</protein>
<evidence type="ECO:0000313" key="2">
    <source>
        <dbReference type="Proteomes" id="UP001221757"/>
    </source>
</evidence>
<keyword evidence="2" id="KW-1185">Reference proteome</keyword>
<gene>
    <name evidence="1" type="ORF">B0H17DRAFT_1265188</name>
</gene>
<dbReference type="AlphaFoldDB" id="A0AAD7CPC0"/>
<dbReference type="Proteomes" id="UP001221757">
    <property type="component" value="Unassembled WGS sequence"/>
</dbReference>
<sequence>MVTSFLNKESNVGMGEIIDLIYHHPQSRLPNDSPEAKLYFSPPDVAAPTKIAYARPSMSTWALQLVGPEMRRQIGTLTVNDPDDPDDITQLRASTNRCARYIHLATWDHLGRVSIPWMARNYRRRASGAWYITECMGAPTYNGAIVICQRCLHPTVQVGVISSLTLLSMQSSCG</sequence>
<reference evidence="1" key="1">
    <citation type="submission" date="2023-03" db="EMBL/GenBank/DDBJ databases">
        <title>Massive genome expansion in bonnet fungi (Mycena s.s.) driven by repeated elements and novel gene families across ecological guilds.</title>
        <authorList>
            <consortium name="Lawrence Berkeley National Laboratory"/>
            <person name="Harder C.B."/>
            <person name="Miyauchi S."/>
            <person name="Viragh M."/>
            <person name="Kuo A."/>
            <person name="Thoen E."/>
            <person name="Andreopoulos B."/>
            <person name="Lu D."/>
            <person name="Skrede I."/>
            <person name="Drula E."/>
            <person name="Henrissat B."/>
            <person name="Morin E."/>
            <person name="Kohler A."/>
            <person name="Barry K."/>
            <person name="LaButti K."/>
            <person name="Morin E."/>
            <person name="Salamov A."/>
            <person name="Lipzen A."/>
            <person name="Mereny Z."/>
            <person name="Hegedus B."/>
            <person name="Baldrian P."/>
            <person name="Stursova M."/>
            <person name="Weitz H."/>
            <person name="Taylor A."/>
            <person name="Grigoriev I.V."/>
            <person name="Nagy L.G."/>
            <person name="Martin F."/>
            <person name="Kauserud H."/>
        </authorList>
    </citation>
    <scope>NUCLEOTIDE SEQUENCE</scope>
    <source>
        <strain evidence="1">CBHHK067</strain>
    </source>
</reference>
<accession>A0AAD7CPC0</accession>
<organism evidence="1 2">
    <name type="scientific">Mycena rosella</name>
    <name type="common">Pink bonnet</name>
    <name type="synonym">Agaricus rosellus</name>
    <dbReference type="NCBI Taxonomy" id="1033263"/>
    <lineage>
        <taxon>Eukaryota</taxon>
        <taxon>Fungi</taxon>
        <taxon>Dikarya</taxon>
        <taxon>Basidiomycota</taxon>
        <taxon>Agaricomycotina</taxon>
        <taxon>Agaricomycetes</taxon>
        <taxon>Agaricomycetidae</taxon>
        <taxon>Agaricales</taxon>
        <taxon>Marasmiineae</taxon>
        <taxon>Mycenaceae</taxon>
        <taxon>Mycena</taxon>
    </lineage>
</organism>